<dbReference type="GO" id="GO:0006085">
    <property type="term" value="P:acetyl-CoA biosynthetic process"/>
    <property type="evidence" value="ECO:0007669"/>
    <property type="project" value="UniProtKB-UniRule"/>
</dbReference>
<dbReference type="Gene3D" id="3.30.420.40">
    <property type="match status" value="2"/>
</dbReference>
<dbReference type="HAMAP" id="MF_00020">
    <property type="entry name" value="Acetate_kinase"/>
    <property type="match status" value="1"/>
</dbReference>
<comment type="pathway">
    <text evidence="5">Metabolic intermediate biosynthesis; acetyl-CoA biosynthesis; acetyl-CoA from acetate: step 1/2.</text>
</comment>
<dbReference type="PROSITE" id="PS01076">
    <property type="entry name" value="ACETATE_KINASE_2"/>
    <property type="match status" value="1"/>
</dbReference>
<dbReference type="NCBIfam" id="TIGR00016">
    <property type="entry name" value="ackA"/>
    <property type="match status" value="1"/>
</dbReference>
<name>A0A7S3ABF3_9RHOD</name>
<feature type="binding site" evidence="5">
    <location>
        <position position="385"/>
    </location>
    <ligand>
        <name>Mg(2+)</name>
        <dbReference type="ChEBI" id="CHEBI:18420"/>
    </ligand>
</feature>
<dbReference type="EC" id="2.7.2.1" evidence="5"/>
<keyword evidence="3 5" id="KW-0418">Kinase</keyword>
<gene>
    <name evidence="6" type="ORF">RMAR00112_LOCUS34601</name>
    <name evidence="7" type="ORF">RMAR00112_LOCUS34605</name>
</gene>
<dbReference type="PANTHER" id="PTHR21060">
    <property type="entry name" value="ACETATE KINASE"/>
    <property type="match status" value="1"/>
</dbReference>
<feature type="active site" description="Proton donor/acceptor" evidence="5">
    <location>
        <position position="151"/>
    </location>
</feature>
<dbReference type="InterPro" id="IPR023865">
    <property type="entry name" value="Aliphatic_acid_kinase_CS"/>
</dbReference>
<dbReference type="GO" id="GO:0008776">
    <property type="term" value="F:acetate kinase activity"/>
    <property type="evidence" value="ECO:0007669"/>
    <property type="project" value="UniProtKB-UniRule"/>
</dbReference>
<dbReference type="InterPro" id="IPR043129">
    <property type="entry name" value="ATPase_NBD"/>
</dbReference>
<evidence type="ECO:0000256" key="2">
    <source>
        <dbReference type="ARBA" id="ARBA00022741"/>
    </source>
</evidence>
<organism evidence="7">
    <name type="scientific">Rhodosorus marinus</name>
    <dbReference type="NCBI Taxonomy" id="101924"/>
    <lineage>
        <taxon>Eukaryota</taxon>
        <taxon>Rhodophyta</taxon>
        <taxon>Stylonematophyceae</taxon>
        <taxon>Stylonematales</taxon>
        <taxon>Stylonemataceae</taxon>
        <taxon>Rhodosorus</taxon>
    </lineage>
</organism>
<feature type="binding site" evidence="5">
    <location>
        <position position="93"/>
    </location>
    <ligand>
        <name>substrate</name>
    </ligand>
</feature>
<dbReference type="AlphaFoldDB" id="A0A7S3ABF3"/>
<evidence type="ECO:0000313" key="7">
    <source>
        <dbReference type="EMBL" id="CAE0066533.1"/>
    </source>
</evidence>
<proteinExistence type="inferred from homology"/>
<feature type="site" description="Transition state stabilizer" evidence="5">
    <location>
        <position position="245"/>
    </location>
</feature>
<comment type="cofactor">
    <cofactor evidence="5">
        <name>Mg(2+)</name>
        <dbReference type="ChEBI" id="CHEBI:18420"/>
    </cofactor>
</comment>
<dbReference type="SUPFAM" id="SSF53067">
    <property type="entry name" value="Actin-like ATPase domain"/>
    <property type="match status" value="2"/>
</dbReference>
<comment type="catalytic activity">
    <reaction evidence="5">
        <text>acetate + ATP = acetyl phosphate + ADP</text>
        <dbReference type="Rhea" id="RHEA:11352"/>
        <dbReference type="ChEBI" id="CHEBI:22191"/>
        <dbReference type="ChEBI" id="CHEBI:30089"/>
        <dbReference type="ChEBI" id="CHEBI:30616"/>
        <dbReference type="ChEBI" id="CHEBI:456216"/>
        <dbReference type="EC" id="2.7.2.1"/>
    </reaction>
</comment>
<feature type="site" description="Transition state stabilizer" evidence="5">
    <location>
        <position position="184"/>
    </location>
</feature>
<dbReference type="PIRSF" id="PIRSF000722">
    <property type="entry name" value="Acetate_prop_kin"/>
    <property type="match status" value="1"/>
</dbReference>
<dbReference type="PANTHER" id="PTHR21060:SF15">
    <property type="entry name" value="ACETATE KINASE-RELATED"/>
    <property type="match status" value="1"/>
</dbReference>
<feature type="binding site" evidence="5">
    <location>
        <position position="20"/>
    </location>
    <ligand>
        <name>ATP</name>
        <dbReference type="ChEBI" id="CHEBI:30616"/>
    </ligand>
</feature>
<reference evidence="7" key="1">
    <citation type="submission" date="2021-01" db="EMBL/GenBank/DDBJ databases">
        <authorList>
            <person name="Corre E."/>
            <person name="Pelletier E."/>
            <person name="Niang G."/>
            <person name="Scheremetjew M."/>
            <person name="Finn R."/>
            <person name="Kale V."/>
            <person name="Holt S."/>
            <person name="Cochrane G."/>
            <person name="Meng A."/>
            <person name="Brown T."/>
            <person name="Cohen L."/>
        </authorList>
    </citation>
    <scope>NUCLEOTIDE SEQUENCE</scope>
    <source>
        <strain evidence="7">CCMP 769</strain>
    </source>
</reference>
<feature type="binding site" evidence="5">
    <location>
        <begin position="333"/>
        <end position="337"/>
    </location>
    <ligand>
        <name>ATP</name>
        <dbReference type="ChEBI" id="CHEBI:30616"/>
    </ligand>
</feature>
<dbReference type="InterPro" id="IPR004372">
    <property type="entry name" value="Ac/propionate_kinase"/>
</dbReference>
<dbReference type="GO" id="GO:0006083">
    <property type="term" value="P:acetate metabolic process"/>
    <property type="evidence" value="ECO:0007669"/>
    <property type="project" value="TreeGrafter"/>
</dbReference>
<evidence type="ECO:0000256" key="3">
    <source>
        <dbReference type="ARBA" id="ARBA00022777"/>
    </source>
</evidence>
<comment type="similarity">
    <text evidence="5">Belongs to the acetokinase family.</text>
</comment>
<evidence type="ECO:0000256" key="5">
    <source>
        <dbReference type="HAMAP-Rule" id="MF_03131"/>
    </source>
</evidence>
<dbReference type="GO" id="GO:0005524">
    <property type="term" value="F:ATP binding"/>
    <property type="evidence" value="ECO:0007669"/>
    <property type="project" value="UniProtKB-KW"/>
</dbReference>
<dbReference type="Pfam" id="PF00871">
    <property type="entry name" value="Acetate_kinase"/>
    <property type="match status" value="1"/>
</dbReference>
<keyword evidence="1 5" id="KW-0808">Transferase</keyword>
<keyword evidence="5" id="KW-0460">Magnesium</keyword>
<keyword evidence="4 5" id="KW-0067">ATP-binding</keyword>
<dbReference type="CDD" id="cd24010">
    <property type="entry name" value="ASKHA_NBD_AcK_PK"/>
    <property type="match status" value="1"/>
</dbReference>
<sequence>MAPGNLKKVLVLNAGSSSLKFKLFARSEDLNLSLESRGVAERIGDLKSALSFCDASGKQKNISSQLGDHQEALRTIFKELKLSASDLFAVGHRVTHGSDKIYKASRITPEVKKIIADTIPLAPLHNPVNLLGIESAEALLGSEVPQVAVFDTAFHHSIPPEAYLYAVPLKDTAERLSVRKYGYHGSSYAFLLNRAAEYFHKPKEQLNLIICHLGAGASMACIKLGKCVDTTMGMTPLEGLCMSTRSGDIDPGAVLFLVNKLGIRKTDQLLNKQSGLYGLSGFKDMREVLANVEKGDRGSELALSIFVGRVRKYLGAYLVKVNGNLDGVVFSAGIGEHSSPVRERICEGLEGFGIELSPKRNLSTKEGEISPNRSRVKVLVIPTDEEQQIAMETVSVVTGLGDG</sequence>
<feature type="binding site" evidence="5">
    <location>
        <begin position="284"/>
        <end position="286"/>
    </location>
    <ligand>
        <name>ATP</name>
        <dbReference type="ChEBI" id="CHEBI:30616"/>
    </ligand>
</feature>
<dbReference type="PROSITE" id="PS01075">
    <property type="entry name" value="ACETATE_KINASE_1"/>
    <property type="match status" value="1"/>
</dbReference>
<dbReference type="PRINTS" id="PR00471">
    <property type="entry name" value="ACETATEKNASE"/>
</dbReference>
<evidence type="ECO:0000256" key="4">
    <source>
        <dbReference type="ARBA" id="ARBA00022840"/>
    </source>
</evidence>
<keyword evidence="2 5" id="KW-0547">Nucleotide-binding</keyword>
<evidence type="ECO:0000313" key="6">
    <source>
        <dbReference type="EMBL" id="CAE0066529.1"/>
    </source>
</evidence>
<feature type="binding site" evidence="5">
    <location>
        <begin position="212"/>
        <end position="216"/>
    </location>
    <ligand>
        <name>ATP</name>
        <dbReference type="ChEBI" id="CHEBI:30616"/>
    </ligand>
</feature>
<feature type="binding site" evidence="5">
    <location>
        <position position="13"/>
    </location>
    <ligand>
        <name>Mg(2+)</name>
        <dbReference type="ChEBI" id="CHEBI:18420"/>
    </ligand>
</feature>
<dbReference type="EMBL" id="HBHW01044534">
    <property type="protein sequence ID" value="CAE0066529.1"/>
    <property type="molecule type" value="Transcribed_RNA"/>
</dbReference>
<dbReference type="EMBL" id="HBHW01044538">
    <property type="protein sequence ID" value="CAE0066533.1"/>
    <property type="molecule type" value="Transcribed_RNA"/>
</dbReference>
<protein>
    <recommendedName>
        <fullName evidence="5">Probable acetate kinase</fullName>
        <ecNumber evidence="5">2.7.2.1</ecNumber>
    </recommendedName>
    <alternativeName>
        <fullName evidence="5">Acetokinase</fullName>
    </alternativeName>
</protein>
<accession>A0A7S3ABF3</accession>
<dbReference type="GO" id="GO:0000287">
    <property type="term" value="F:magnesium ion binding"/>
    <property type="evidence" value="ECO:0007669"/>
    <property type="project" value="UniProtKB-UniRule"/>
</dbReference>
<keyword evidence="5" id="KW-0479">Metal-binding</keyword>
<evidence type="ECO:0000256" key="1">
    <source>
        <dbReference type="ARBA" id="ARBA00022679"/>
    </source>
</evidence>
<dbReference type="UniPathway" id="UPA00340">
    <property type="reaction ID" value="UER00458"/>
</dbReference>
<dbReference type="InterPro" id="IPR000890">
    <property type="entry name" value="Aliphatic_acid_kin_short-chain"/>
</dbReference>